<reference evidence="3 4" key="1">
    <citation type="submission" date="2017-07" db="EMBL/GenBank/DDBJ databases">
        <authorList>
            <person name="Sun Z.S."/>
            <person name="Albrecht U."/>
            <person name="Echele G."/>
            <person name="Lee C.C."/>
        </authorList>
    </citation>
    <scope>NUCLEOTIDE SEQUENCE [LARGE SCALE GENOMIC DNA]</scope>
    <source>
        <strain evidence="3 4">DSM 14827</strain>
    </source>
</reference>
<dbReference type="InterPro" id="IPR042100">
    <property type="entry name" value="Bug_dom1"/>
</dbReference>
<dbReference type="SUPFAM" id="SSF53850">
    <property type="entry name" value="Periplasmic binding protein-like II"/>
    <property type="match status" value="1"/>
</dbReference>
<dbReference type="AlphaFoldDB" id="A0A239Q1J5"/>
<dbReference type="Gene3D" id="3.40.190.150">
    <property type="entry name" value="Bordetella uptake gene, domain 1"/>
    <property type="match status" value="1"/>
</dbReference>
<dbReference type="Proteomes" id="UP000198307">
    <property type="component" value="Unassembled WGS sequence"/>
</dbReference>
<dbReference type="CDD" id="cd07012">
    <property type="entry name" value="PBP2_Bug_TTT"/>
    <property type="match status" value="1"/>
</dbReference>
<dbReference type="EMBL" id="FZQB01000013">
    <property type="protein sequence ID" value="SNT75827.1"/>
    <property type="molecule type" value="Genomic_DNA"/>
</dbReference>
<dbReference type="PANTHER" id="PTHR42928:SF3">
    <property type="entry name" value="UPF0065 PROTEIN YFLP"/>
    <property type="match status" value="1"/>
</dbReference>
<evidence type="ECO:0000313" key="4">
    <source>
        <dbReference type="Proteomes" id="UP000198307"/>
    </source>
</evidence>
<dbReference type="Pfam" id="PF03401">
    <property type="entry name" value="TctC"/>
    <property type="match status" value="1"/>
</dbReference>
<feature type="chain" id="PRO_5012805711" evidence="2">
    <location>
        <begin position="26"/>
        <end position="321"/>
    </location>
</feature>
<sequence length="321" mass="33884">MIWKMTGLKAAGLASALLFAVPAMATECIAPADPGGGWDFTCREVGRLLTQLELVDGNVQVTNMPGGVGAVAFANVAGKRADDADLLVATSTVGITQIAQGKYPAGIDTMRWVGMLGADVGVIAVDSDSPYQTLDDLMAALKEDVTSVATAGSTGAGGWDHIRLMMLAQAAGIEDISAIRWVQFDGGSPAVTQMMGGQVGVVSTDLGEIKGFIESGDIRVLAVLADEPISAFPDLPTAVSQGYDVTGYNWRGFYTGGDVSDEDYAAWVERLQNLYDSDEWKEVATNSGLEPIWRGGDDFATYVAQQEEQMADISRQIGVIQ</sequence>
<accession>A0A239Q1J5</accession>
<dbReference type="PANTHER" id="PTHR42928">
    <property type="entry name" value="TRICARBOXYLATE-BINDING PROTEIN"/>
    <property type="match status" value="1"/>
</dbReference>
<dbReference type="RefSeq" id="WP_218822596.1">
    <property type="nucleotide sequence ID" value="NZ_FZQB01000013.1"/>
</dbReference>
<protein>
    <submittedName>
        <fullName evidence="3">Putative tricarboxylic transport membrane protein</fullName>
    </submittedName>
</protein>
<gene>
    <name evidence="3" type="ORF">SAMN05444959_11355</name>
</gene>
<evidence type="ECO:0000313" key="3">
    <source>
        <dbReference type="EMBL" id="SNT75827.1"/>
    </source>
</evidence>
<dbReference type="InterPro" id="IPR005064">
    <property type="entry name" value="BUG"/>
</dbReference>
<feature type="signal peptide" evidence="2">
    <location>
        <begin position="1"/>
        <end position="25"/>
    </location>
</feature>
<keyword evidence="4" id="KW-1185">Reference proteome</keyword>
<name>A0A239Q1J5_9RHOB</name>
<evidence type="ECO:0000256" key="2">
    <source>
        <dbReference type="SAM" id="SignalP"/>
    </source>
</evidence>
<dbReference type="Gene3D" id="3.40.190.10">
    <property type="entry name" value="Periplasmic binding protein-like II"/>
    <property type="match status" value="1"/>
</dbReference>
<proteinExistence type="inferred from homology"/>
<dbReference type="PIRSF" id="PIRSF017082">
    <property type="entry name" value="YflP"/>
    <property type="match status" value="1"/>
</dbReference>
<keyword evidence="2" id="KW-0732">Signal</keyword>
<evidence type="ECO:0000256" key="1">
    <source>
        <dbReference type="ARBA" id="ARBA00006987"/>
    </source>
</evidence>
<organism evidence="3 4">
    <name type="scientific">Paracoccus seriniphilus</name>
    <dbReference type="NCBI Taxonomy" id="184748"/>
    <lineage>
        <taxon>Bacteria</taxon>
        <taxon>Pseudomonadati</taxon>
        <taxon>Pseudomonadota</taxon>
        <taxon>Alphaproteobacteria</taxon>
        <taxon>Rhodobacterales</taxon>
        <taxon>Paracoccaceae</taxon>
        <taxon>Paracoccus</taxon>
    </lineage>
</organism>
<comment type="similarity">
    <text evidence="1">Belongs to the UPF0065 (bug) family.</text>
</comment>